<dbReference type="Gene3D" id="3.40.190.10">
    <property type="entry name" value="Periplasmic binding protein-like II"/>
    <property type="match status" value="2"/>
</dbReference>
<keyword evidence="2 3" id="KW-0732">Signal</keyword>
<reference evidence="4 5" key="1">
    <citation type="submission" date="2019-11" db="EMBL/GenBank/DDBJ databases">
        <authorList>
            <person name="Cao P."/>
        </authorList>
    </citation>
    <scope>NUCLEOTIDE SEQUENCE [LARGE SCALE GENOMIC DNA]</scope>
    <source>
        <strain evidence="4 5">NEAU-AAG5</strain>
    </source>
</reference>
<comment type="caution">
    <text evidence="4">The sequence shown here is derived from an EMBL/GenBank/DDBJ whole genome shotgun (WGS) entry which is preliminary data.</text>
</comment>
<gene>
    <name evidence="4" type="primary">phnD</name>
    <name evidence="4" type="ORF">GNZ18_39865</name>
</gene>
<proteinExistence type="inferred from homology"/>
<protein>
    <submittedName>
        <fullName evidence="4">Phosphate/phosphite/phosphonate ABC transporter substrate-binding protein</fullName>
    </submittedName>
</protein>
<feature type="signal peptide" evidence="3">
    <location>
        <begin position="1"/>
        <end position="20"/>
    </location>
</feature>
<dbReference type="GO" id="GO:0043190">
    <property type="term" value="C:ATP-binding cassette (ABC) transporter complex"/>
    <property type="evidence" value="ECO:0007669"/>
    <property type="project" value="InterPro"/>
</dbReference>
<comment type="similarity">
    <text evidence="1">Belongs to the phosphate/phosphite/phosphonate binding protein family.</text>
</comment>
<name>A0A7K1LEJ1_9ACTN</name>
<evidence type="ECO:0000313" key="5">
    <source>
        <dbReference type="Proteomes" id="UP000432015"/>
    </source>
</evidence>
<dbReference type="EMBL" id="WOFH01000023">
    <property type="protein sequence ID" value="MUN42706.1"/>
    <property type="molecule type" value="Genomic_DNA"/>
</dbReference>
<evidence type="ECO:0000256" key="1">
    <source>
        <dbReference type="ARBA" id="ARBA00007162"/>
    </source>
</evidence>
<evidence type="ECO:0000256" key="3">
    <source>
        <dbReference type="SAM" id="SignalP"/>
    </source>
</evidence>
<sequence length="305" mass="32634">MRISRILLAFVLALAAPLTACGGSDGGAVAANGVPKTLRVGLIPNVAPDRQKAQYGPFGDYLEHALGVQVELFVAADYAGVVTALASGRIDLAYLGGLTYVQAERQVGLTPLVTEIDRETGTPRYLSAIVVQAASPYRNLRSDIVGPGRTFAFGDVSSTSGSLYPRIMLDAAGVRCSTRRMDECPPLKRVTFTGGHDATAAAVLGGRADAGGIELRILHRLEREGKVPAGALRVIETRQVMGYPWVARTALGDRAVQALARAFTTMRDPRTLELMRARRYTRVAARDYDEVRRQAGRLGLGGAVR</sequence>
<dbReference type="NCBIfam" id="TIGR01098">
    <property type="entry name" value="3A0109s03R"/>
    <property type="match status" value="1"/>
</dbReference>
<evidence type="ECO:0000313" key="4">
    <source>
        <dbReference type="EMBL" id="MUN42706.1"/>
    </source>
</evidence>
<dbReference type="RefSeq" id="WP_156222637.1">
    <property type="nucleotide sequence ID" value="NZ_WOFH01000023.1"/>
</dbReference>
<dbReference type="InterPro" id="IPR005770">
    <property type="entry name" value="PhnD"/>
</dbReference>
<dbReference type="PANTHER" id="PTHR35841:SF1">
    <property type="entry name" value="PHOSPHONATES-BINDING PERIPLASMIC PROTEIN"/>
    <property type="match status" value="1"/>
</dbReference>
<feature type="chain" id="PRO_5038599719" evidence="3">
    <location>
        <begin position="21"/>
        <end position="305"/>
    </location>
</feature>
<evidence type="ECO:0000256" key="2">
    <source>
        <dbReference type="ARBA" id="ARBA00022729"/>
    </source>
</evidence>
<dbReference type="PANTHER" id="PTHR35841">
    <property type="entry name" value="PHOSPHONATES-BINDING PERIPLASMIC PROTEIN"/>
    <property type="match status" value="1"/>
</dbReference>
<dbReference type="AlphaFoldDB" id="A0A7K1LEJ1"/>
<keyword evidence="5" id="KW-1185">Reference proteome</keyword>
<dbReference type="Proteomes" id="UP000432015">
    <property type="component" value="Unassembled WGS sequence"/>
</dbReference>
<dbReference type="SUPFAM" id="SSF53850">
    <property type="entry name" value="Periplasmic binding protein-like II"/>
    <property type="match status" value="1"/>
</dbReference>
<dbReference type="Pfam" id="PF12974">
    <property type="entry name" value="Phosphonate-bd"/>
    <property type="match status" value="1"/>
</dbReference>
<organism evidence="4 5">
    <name type="scientific">Actinomadura litoris</name>
    <dbReference type="NCBI Taxonomy" id="2678616"/>
    <lineage>
        <taxon>Bacteria</taxon>
        <taxon>Bacillati</taxon>
        <taxon>Actinomycetota</taxon>
        <taxon>Actinomycetes</taxon>
        <taxon>Streptosporangiales</taxon>
        <taxon>Thermomonosporaceae</taxon>
        <taxon>Actinomadura</taxon>
    </lineage>
</organism>
<accession>A0A7K1LEJ1</accession>
<dbReference type="GO" id="GO:0055085">
    <property type="term" value="P:transmembrane transport"/>
    <property type="evidence" value="ECO:0007669"/>
    <property type="project" value="InterPro"/>
</dbReference>